<dbReference type="EMBL" id="ONZP01000231">
    <property type="protein sequence ID" value="SPJ78502.1"/>
    <property type="molecule type" value="Genomic_DNA"/>
</dbReference>
<name>A0AAE8SJ86_9HYPO</name>
<sequence>MPSLGLMLRFNFLRPAVSVVTCLFFYGVRSRDTTPKWQASKTPFVSLLVLKLVTAIALSVIKVRTKEVISLSADLLDILLLAFQIDEICFCRTHLSWRAYKGAWAIMASSEMLAICELTLLPHPSILVPICLLLAATRLCLSYAIMALSAQVKEVRCDITTGKHDNKHDRPWHWEAMVQIYTKWSIPSSYCQWLGLVLAPVIKCCVTHIEFWLIERGNLILETTDFQTLMAGKWTPVDKFSHTFLGQSLLELLGRYGLPFLATFLWQRYDLEYEARVERYTTKHITLLDKQSFDETDVPYKLAAIQQSTCACTPIKTILMDVLPGSYCLILTFTRLVSLYGTPTATVIWTIIGLKVILEARLVTEQSCVSKQSFAILQKFRSRCNDIWCGRATVDLSGQLDIEIQKLDNLIDKKRQLKEKALDIALMRKTLTSGVHWGGISIAGCLALGSTALLEPSTTRIGAAWELRKLFLMMDKATDSLLSAPRETTNAYDATESLRHMIDTKARIQYGSKALVPGRGSIKFTDVFFGYRKGEAIFKKLNILFPGGKTTVVVGLSGSGKTALLDLLGGQVIPSEGRIEIDGQDIRLLQRKEFPRHLAILEQQPHIFNRSFEENIKVGRPDASTTDVTEAARKAAIHEYISSCDNKYSSCLGQNGSQISGGQRQRVAIARVIVRNNALIYILDEPFTGLDPITEKQVMEGLEPSLDGKTAQARHNQGRRYDILS</sequence>
<dbReference type="PANTHER" id="PTHR24221">
    <property type="entry name" value="ATP-BINDING CASSETTE SUB-FAMILY B"/>
    <property type="match status" value="1"/>
</dbReference>
<dbReference type="Gene3D" id="3.40.50.300">
    <property type="entry name" value="P-loop containing nucleotide triphosphate hydrolases"/>
    <property type="match status" value="1"/>
</dbReference>
<keyword evidence="3" id="KW-0547">Nucleotide-binding</keyword>
<dbReference type="Gene3D" id="1.20.1560.10">
    <property type="entry name" value="ABC transporter type 1, transmembrane domain"/>
    <property type="match status" value="1"/>
</dbReference>
<evidence type="ECO:0000256" key="5">
    <source>
        <dbReference type="ARBA" id="ARBA00022989"/>
    </source>
</evidence>
<keyword evidence="11" id="KW-1185">Reference proteome</keyword>
<evidence type="ECO:0000256" key="2">
    <source>
        <dbReference type="ARBA" id="ARBA00022692"/>
    </source>
</evidence>
<dbReference type="Pfam" id="PF00005">
    <property type="entry name" value="ABC_tran"/>
    <property type="match status" value="1"/>
</dbReference>
<dbReference type="PANTHER" id="PTHR24221:SF654">
    <property type="entry name" value="ATP-BINDING CASSETTE SUB-FAMILY B MEMBER 6"/>
    <property type="match status" value="1"/>
</dbReference>
<evidence type="ECO:0000313" key="11">
    <source>
        <dbReference type="Proteomes" id="UP001187734"/>
    </source>
</evidence>
<dbReference type="InterPro" id="IPR003439">
    <property type="entry name" value="ABC_transporter-like_ATP-bd"/>
</dbReference>
<feature type="domain" description="ABC transporter" evidence="9">
    <location>
        <begin position="522"/>
        <end position="724"/>
    </location>
</feature>
<comment type="caution">
    <text evidence="10">The sequence shown here is derived from an EMBL/GenBank/DDBJ whole genome shotgun (WGS) entry which is preliminary data.</text>
</comment>
<dbReference type="InterPro" id="IPR039421">
    <property type="entry name" value="Type_1_exporter"/>
</dbReference>
<proteinExistence type="inferred from homology"/>
<dbReference type="SUPFAM" id="SSF52540">
    <property type="entry name" value="P-loop containing nucleoside triphosphate hydrolases"/>
    <property type="match status" value="1"/>
</dbReference>
<dbReference type="Proteomes" id="UP001187734">
    <property type="component" value="Unassembled WGS sequence"/>
</dbReference>
<keyword evidence="6" id="KW-0472">Membrane</keyword>
<comment type="similarity">
    <text evidence="7">Belongs to the ABC transporter superfamily. ABCB family. Heavy Metal importer (TC 3.A.1.210) subfamily.</text>
</comment>
<evidence type="ECO:0000256" key="4">
    <source>
        <dbReference type="ARBA" id="ARBA00022840"/>
    </source>
</evidence>
<protein>
    <recommendedName>
        <fullName evidence="9">ABC transporter domain-containing protein</fullName>
    </recommendedName>
</protein>
<dbReference type="InterPro" id="IPR036640">
    <property type="entry name" value="ABC1_TM_sf"/>
</dbReference>
<dbReference type="GO" id="GO:0034040">
    <property type="term" value="F:ATPase-coupled lipid transmembrane transporter activity"/>
    <property type="evidence" value="ECO:0007669"/>
    <property type="project" value="TreeGrafter"/>
</dbReference>
<accession>A0AAE8SJ86</accession>
<dbReference type="InterPro" id="IPR003593">
    <property type="entry name" value="AAA+_ATPase"/>
</dbReference>
<keyword evidence="4" id="KW-0067">ATP-binding</keyword>
<keyword evidence="2" id="KW-0812">Transmembrane</keyword>
<evidence type="ECO:0000256" key="7">
    <source>
        <dbReference type="ARBA" id="ARBA00024363"/>
    </source>
</evidence>
<evidence type="ECO:0000259" key="9">
    <source>
        <dbReference type="PROSITE" id="PS50893"/>
    </source>
</evidence>
<evidence type="ECO:0000256" key="6">
    <source>
        <dbReference type="ARBA" id="ARBA00023136"/>
    </source>
</evidence>
<organism evidence="10 11">
    <name type="scientific">Fusarium torulosum</name>
    <dbReference type="NCBI Taxonomy" id="33205"/>
    <lineage>
        <taxon>Eukaryota</taxon>
        <taxon>Fungi</taxon>
        <taxon>Dikarya</taxon>
        <taxon>Ascomycota</taxon>
        <taxon>Pezizomycotina</taxon>
        <taxon>Sordariomycetes</taxon>
        <taxon>Hypocreomycetidae</taxon>
        <taxon>Hypocreales</taxon>
        <taxon>Nectriaceae</taxon>
        <taxon>Fusarium</taxon>
    </lineage>
</organism>
<reference evidence="10" key="1">
    <citation type="submission" date="2018-03" db="EMBL/GenBank/DDBJ databases">
        <authorList>
            <person name="Guldener U."/>
        </authorList>
    </citation>
    <scope>NUCLEOTIDE SEQUENCE</scope>
</reference>
<dbReference type="SMART" id="SM00382">
    <property type="entry name" value="AAA"/>
    <property type="match status" value="1"/>
</dbReference>
<feature type="region of interest" description="Disordered" evidence="8">
    <location>
        <begin position="706"/>
        <end position="725"/>
    </location>
</feature>
<dbReference type="AlphaFoldDB" id="A0AAE8SJ86"/>
<dbReference type="GO" id="GO:0005524">
    <property type="term" value="F:ATP binding"/>
    <property type="evidence" value="ECO:0007669"/>
    <property type="project" value="UniProtKB-KW"/>
</dbReference>
<dbReference type="GO" id="GO:0016020">
    <property type="term" value="C:membrane"/>
    <property type="evidence" value="ECO:0007669"/>
    <property type="project" value="UniProtKB-SubCell"/>
</dbReference>
<keyword evidence="5" id="KW-1133">Transmembrane helix</keyword>
<evidence type="ECO:0000256" key="1">
    <source>
        <dbReference type="ARBA" id="ARBA00004141"/>
    </source>
</evidence>
<dbReference type="PROSITE" id="PS50893">
    <property type="entry name" value="ABC_TRANSPORTER_2"/>
    <property type="match status" value="1"/>
</dbReference>
<comment type="subcellular location">
    <subcellularLocation>
        <location evidence="1">Membrane</location>
        <topology evidence="1">Multi-pass membrane protein</topology>
    </subcellularLocation>
</comment>
<dbReference type="InterPro" id="IPR027417">
    <property type="entry name" value="P-loop_NTPase"/>
</dbReference>
<evidence type="ECO:0000256" key="8">
    <source>
        <dbReference type="SAM" id="MobiDB-lite"/>
    </source>
</evidence>
<evidence type="ECO:0000313" key="10">
    <source>
        <dbReference type="EMBL" id="SPJ78502.1"/>
    </source>
</evidence>
<gene>
    <name evidence="10" type="ORF">FTOL_06891</name>
</gene>
<evidence type="ECO:0000256" key="3">
    <source>
        <dbReference type="ARBA" id="ARBA00022741"/>
    </source>
</evidence>
<dbReference type="PROSITE" id="PS00211">
    <property type="entry name" value="ABC_TRANSPORTER_1"/>
    <property type="match status" value="1"/>
</dbReference>
<dbReference type="InterPro" id="IPR017871">
    <property type="entry name" value="ABC_transporter-like_CS"/>
</dbReference>
<dbReference type="GO" id="GO:0016887">
    <property type="term" value="F:ATP hydrolysis activity"/>
    <property type="evidence" value="ECO:0007669"/>
    <property type="project" value="InterPro"/>
</dbReference>